<evidence type="ECO:0000313" key="2">
    <source>
        <dbReference type="EMBL" id="MFC7277066.1"/>
    </source>
</evidence>
<dbReference type="InterPro" id="IPR002938">
    <property type="entry name" value="FAD-bd"/>
</dbReference>
<dbReference type="InterPro" id="IPR036188">
    <property type="entry name" value="FAD/NAD-bd_sf"/>
</dbReference>
<accession>A0ABW2HWH0</accession>
<dbReference type="PANTHER" id="PTHR46865:SF2">
    <property type="entry name" value="MONOOXYGENASE"/>
    <property type="match status" value="1"/>
</dbReference>
<dbReference type="Proteomes" id="UP001596548">
    <property type="component" value="Unassembled WGS sequence"/>
</dbReference>
<dbReference type="PRINTS" id="PR00420">
    <property type="entry name" value="RNGMNOXGNASE"/>
</dbReference>
<gene>
    <name evidence="2" type="ORF">ACFQS1_24000</name>
</gene>
<proteinExistence type="predicted"/>
<evidence type="ECO:0000259" key="1">
    <source>
        <dbReference type="Pfam" id="PF01494"/>
    </source>
</evidence>
<dbReference type="Pfam" id="PF01494">
    <property type="entry name" value="FAD_binding_3"/>
    <property type="match status" value="1"/>
</dbReference>
<dbReference type="EMBL" id="JBHTBJ010000019">
    <property type="protein sequence ID" value="MFC7277066.1"/>
    <property type="molecule type" value="Genomic_DNA"/>
</dbReference>
<evidence type="ECO:0000313" key="3">
    <source>
        <dbReference type="Proteomes" id="UP001596548"/>
    </source>
</evidence>
<comment type="caution">
    <text evidence="2">The sequence shown here is derived from an EMBL/GenBank/DDBJ whole genome shotgun (WGS) entry which is preliminary data.</text>
</comment>
<reference evidence="3" key="1">
    <citation type="journal article" date="2019" name="Int. J. Syst. Evol. Microbiol.">
        <title>The Global Catalogue of Microorganisms (GCM) 10K type strain sequencing project: providing services to taxonomists for standard genome sequencing and annotation.</title>
        <authorList>
            <consortium name="The Broad Institute Genomics Platform"/>
            <consortium name="The Broad Institute Genome Sequencing Center for Infectious Disease"/>
            <person name="Wu L."/>
            <person name="Ma J."/>
        </authorList>
    </citation>
    <scope>NUCLEOTIDE SEQUENCE [LARGE SCALE GENOMIC DNA]</scope>
    <source>
        <strain evidence="3">XZYJT-10</strain>
    </source>
</reference>
<name>A0ABW2HWH0_9ACTN</name>
<feature type="domain" description="FAD-binding" evidence="1">
    <location>
        <begin position="3"/>
        <end position="333"/>
    </location>
</feature>
<keyword evidence="2" id="KW-0560">Oxidoreductase</keyword>
<sequence>MRTVLISGAGVGGPTLAYWLARAGFQPTVVERARGQRSSGNPVDVRGPALPVAEQMGVVPALREAATTVRAMRLIDSRGRRGVRLPMPSGRSAAGTAEIEVPRADLATILYAAARDHAEFVFDDTITAMSPDPGGVDVTFERGRPRRFDLVVGADGLHSTVRRLAFGPERDFVRHLGVYVATTPLGEPVDHPGEALMYNTPGRLISVHPSRGDALLAFIFRGAFRPDLDHRDTAAHKRVLLSAYGKDRSWRVPAFLDRVRASDDLYFDGVSRVVLPGWSRGRSTLLGDAAASVSLFGDGSSMAIAGAHTLAGALRESDDPAVALRRYEAEHRRRTDAKGRAARFAAALIVPGTRPGIALRNAAARVALHGRTAA</sequence>
<dbReference type="Gene3D" id="3.30.9.10">
    <property type="entry name" value="D-Amino Acid Oxidase, subunit A, domain 2"/>
    <property type="match status" value="1"/>
</dbReference>
<dbReference type="RefSeq" id="WP_378972183.1">
    <property type="nucleotide sequence ID" value="NZ_JBHTBJ010000019.1"/>
</dbReference>
<dbReference type="PANTHER" id="PTHR46865">
    <property type="entry name" value="OXIDOREDUCTASE-RELATED"/>
    <property type="match status" value="1"/>
</dbReference>
<dbReference type="SUPFAM" id="SSF51905">
    <property type="entry name" value="FAD/NAD(P)-binding domain"/>
    <property type="match status" value="1"/>
</dbReference>
<dbReference type="GO" id="GO:0004497">
    <property type="term" value="F:monooxygenase activity"/>
    <property type="evidence" value="ECO:0007669"/>
    <property type="project" value="UniProtKB-KW"/>
</dbReference>
<keyword evidence="2" id="KW-0503">Monooxygenase</keyword>
<dbReference type="InterPro" id="IPR051704">
    <property type="entry name" value="FAD_aromatic-hydroxylase"/>
</dbReference>
<protein>
    <submittedName>
        <fullName evidence="2">FAD-dependent monooxygenase</fullName>
    </submittedName>
</protein>
<organism evidence="2 3">
    <name type="scientific">Paractinoplanes rhizophilus</name>
    <dbReference type="NCBI Taxonomy" id="1416877"/>
    <lineage>
        <taxon>Bacteria</taxon>
        <taxon>Bacillati</taxon>
        <taxon>Actinomycetota</taxon>
        <taxon>Actinomycetes</taxon>
        <taxon>Micromonosporales</taxon>
        <taxon>Micromonosporaceae</taxon>
        <taxon>Paractinoplanes</taxon>
    </lineage>
</organism>
<keyword evidence="3" id="KW-1185">Reference proteome</keyword>
<dbReference type="Gene3D" id="3.50.50.60">
    <property type="entry name" value="FAD/NAD(P)-binding domain"/>
    <property type="match status" value="1"/>
</dbReference>